<dbReference type="EMBL" id="CP075865">
    <property type="protein sequence ID" value="QYS97845.1"/>
    <property type="molecule type" value="Genomic_DNA"/>
</dbReference>
<dbReference type="InterPro" id="IPR001969">
    <property type="entry name" value="Aspartic_peptidase_AS"/>
</dbReference>
<dbReference type="GO" id="GO:0000324">
    <property type="term" value="C:fungal-type vacuole"/>
    <property type="evidence" value="ECO:0007669"/>
    <property type="project" value="TreeGrafter"/>
</dbReference>
<keyword evidence="2 4" id="KW-0064">Aspartyl protease</keyword>
<comment type="similarity">
    <text evidence="1 4">Belongs to the peptidase A1 family.</text>
</comment>
<gene>
    <name evidence="6" type="ORF">H0G86_005056</name>
</gene>
<evidence type="ECO:0000256" key="1">
    <source>
        <dbReference type="ARBA" id="ARBA00007447"/>
    </source>
</evidence>
<evidence type="ECO:0000256" key="2">
    <source>
        <dbReference type="ARBA" id="ARBA00022750"/>
    </source>
</evidence>
<dbReference type="GO" id="GO:0006508">
    <property type="term" value="P:proteolysis"/>
    <property type="evidence" value="ECO:0007669"/>
    <property type="project" value="UniProtKB-KW"/>
</dbReference>
<feature type="active site" evidence="3">
    <location>
        <position position="63"/>
    </location>
</feature>
<evidence type="ECO:0000256" key="3">
    <source>
        <dbReference type="PIRSR" id="PIRSR601461-1"/>
    </source>
</evidence>
<evidence type="ECO:0000259" key="5">
    <source>
        <dbReference type="PROSITE" id="PS51767"/>
    </source>
</evidence>
<sequence length="419" mass="44865">MLITLAFFISYAASSSFITELSNVLPLRRRETSALLPLTAADSSFFFDVQITIGGQEFFVLADTGSSDLWVVGTGYRCFNGTDNQELPQSACNYSNATYNTSPTFRQIQNETLGVQYGAGIATGCMGTEDVTLGGVTVRGQEFGIADRLTNAGSGIDSGILGLAYPSLTFAHPTTSVDNTSLRENHTTYNPLFTNMFQQGSVAPWFSIAINRLAPGKTSGPGGYLGLGEMPPINYSSTFVSAPVEVNRAIPPSITNGKSEFTEWTLSVDAVIWGHRNNTFQSTNTTRFQAIVDSGGVFNELPAEVVDAVFAQYTKPPVLDPFSGAFMVDCDTIPPLFGLAISGKTFFLLPEDMIYYNKDGSCQSSLVPGISAEGPVAFTISGPFLNNVVSVFDFGKNEMRFAARADGGGSSVYNNSSFC</sequence>
<feature type="domain" description="Peptidase A1" evidence="5">
    <location>
        <begin position="47"/>
        <end position="402"/>
    </location>
</feature>
<dbReference type="Pfam" id="PF00026">
    <property type="entry name" value="Asp"/>
    <property type="match status" value="1"/>
</dbReference>
<dbReference type="InterPro" id="IPR033121">
    <property type="entry name" value="PEPTIDASE_A1"/>
</dbReference>
<dbReference type="SUPFAM" id="SSF50630">
    <property type="entry name" value="Acid proteases"/>
    <property type="match status" value="1"/>
</dbReference>
<dbReference type="InterPro" id="IPR021109">
    <property type="entry name" value="Peptidase_aspartic_dom_sf"/>
</dbReference>
<reference evidence="6 7" key="1">
    <citation type="journal article" date="2021" name="BMC Genomics">
        <title>Telomere-to-telomere genome assembly of asparaginase-producing Trichoderma simmonsii.</title>
        <authorList>
            <person name="Chung D."/>
            <person name="Kwon Y.M."/>
            <person name="Yang Y."/>
        </authorList>
    </citation>
    <scope>NUCLEOTIDE SEQUENCE [LARGE SCALE GENOMIC DNA]</scope>
    <source>
        <strain evidence="6 7">GH-Sj1</strain>
    </source>
</reference>
<keyword evidence="4" id="KW-0645">Protease</keyword>
<proteinExistence type="inferred from homology"/>
<organism evidence="6 7">
    <name type="scientific">Trichoderma simmonsii</name>
    <dbReference type="NCBI Taxonomy" id="1491479"/>
    <lineage>
        <taxon>Eukaryota</taxon>
        <taxon>Fungi</taxon>
        <taxon>Dikarya</taxon>
        <taxon>Ascomycota</taxon>
        <taxon>Pezizomycotina</taxon>
        <taxon>Sordariomycetes</taxon>
        <taxon>Hypocreomycetidae</taxon>
        <taxon>Hypocreales</taxon>
        <taxon>Hypocreaceae</taxon>
        <taxon>Trichoderma</taxon>
    </lineage>
</organism>
<keyword evidence="7" id="KW-1185">Reference proteome</keyword>
<dbReference type="PROSITE" id="PS00141">
    <property type="entry name" value="ASP_PROTEASE"/>
    <property type="match status" value="1"/>
</dbReference>
<dbReference type="PRINTS" id="PR00792">
    <property type="entry name" value="PEPSIN"/>
</dbReference>
<dbReference type="InterPro" id="IPR001461">
    <property type="entry name" value="Aspartic_peptidase_A1"/>
</dbReference>
<evidence type="ECO:0000256" key="4">
    <source>
        <dbReference type="RuleBase" id="RU000454"/>
    </source>
</evidence>
<accession>A0A8G0PCP3</accession>
<evidence type="ECO:0000313" key="7">
    <source>
        <dbReference type="Proteomes" id="UP000826661"/>
    </source>
</evidence>
<dbReference type="Proteomes" id="UP000826661">
    <property type="component" value="Chromosome II"/>
</dbReference>
<dbReference type="GO" id="GO:0004190">
    <property type="term" value="F:aspartic-type endopeptidase activity"/>
    <property type="evidence" value="ECO:0007669"/>
    <property type="project" value="UniProtKB-KW"/>
</dbReference>
<dbReference type="AlphaFoldDB" id="A0A8G0PCP3"/>
<dbReference type="PANTHER" id="PTHR47966:SF47">
    <property type="entry name" value="ENDOPEPTIDASE, PUTATIVE (AFU_ORTHOLOGUE AFUA_3G01220)-RELATED"/>
    <property type="match status" value="1"/>
</dbReference>
<dbReference type="InterPro" id="IPR034164">
    <property type="entry name" value="Pepsin-like_dom"/>
</dbReference>
<protein>
    <recommendedName>
        <fullName evidence="5">Peptidase A1 domain-containing protein</fullName>
    </recommendedName>
</protein>
<evidence type="ECO:0000313" key="6">
    <source>
        <dbReference type="EMBL" id="QYS97845.1"/>
    </source>
</evidence>
<dbReference type="PROSITE" id="PS51767">
    <property type="entry name" value="PEPTIDASE_A1"/>
    <property type="match status" value="1"/>
</dbReference>
<keyword evidence="4" id="KW-0378">Hydrolase</keyword>
<name>A0A8G0PCP3_9HYPO</name>
<dbReference type="PANTHER" id="PTHR47966">
    <property type="entry name" value="BETA-SITE APP-CLEAVING ENZYME, ISOFORM A-RELATED"/>
    <property type="match status" value="1"/>
</dbReference>
<dbReference type="Gene3D" id="2.40.70.10">
    <property type="entry name" value="Acid Proteases"/>
    <property type="match status" value="2"/>
</dbReference>
<feature type="active site" evidence="3">
    <location>
        <position position="293"/>
    </location>
</feature>
<dbReference type="CDD" id="cd05471">
    <property type="entry name" value="pepsin_like"/>
    <property type="match status" value="1"/>
</dbReference>